<reference evidence="2 3" key="1">
    <citation type="submission" date="2016-10" db="EMBL/GenBank/DDBJ databases">
        <authorList>
            <person name="Varghese N."/>
            <person name="Submissions S."/>
        </authorList>
    </citation>
    <scope>NUCLEOTIDE SEQUENCE [LARGE SCALE GENOMIC DNA]</scope>
    <source>
        <strain evidence="2 3">DSM 20586</strain>
    </source>
</reference>
<comment type="caution">
    <text evidence="2">The sequence shown here is derived from an EMBL/GenBank/DDBJ whole genome shotgun (WGS) entry which is preliminary data.</text>
</comment>
<protein>
    <submittedName>
        <fullName evidence="2">Nicotinamide-nucleotide amidase</fullName>
    </submittedName>
</protein>
<accession>A0AB38A4N4</accession>
<gene>
    <name evidence="2" type="ORF">SAMN04489746_0158</name>
</gene>
<evidence type="ECO:0000313" key="3">
    <source>
        <dbReference type="Proteomes" id="UP000183687"/>
    </source>
</evidence>
<evidence type="ECO:0000313" key="2">
    <source>
        <dbReference type="EMBL" id="SEB42029.1"/>
    </source>
</evidence>
<dbReference type="NCBIfam" id="TIGR00199">
    <property type="entry name" value="PncC_domain"/>
    <property type="match status" value="1"/>
</dbReference>
<dbReference type="Proteomes" id="UP000183687">
    <property type="component" value="Unassembled WGS sequence"/>
</dbReference>
<dbReference type="RefSeq" id="WP_002563609.1">
    <property type="nucleotide sequence ID" value="NZ_CALJSN010000005.1"/>
</dbReference>
<dbReference type="InterPro" id="IPR036653">
    <property type="entry name" value="CinA-like_C"/>
</dbReference>
<dbReference type="Pfam" id="PF02464">
    <property type="entry name" value="CinA"/>
    <property type="match status" value="1"/>
</dbReference>
<dbReference type="Gene3D" id="3.90.950.20">
    <property type="entry name" value="CinA-like"/>
    <property type="match status" value="1"/>
</dbReference>
<dbReference type="SUPFAM" id="SSF142433">
    <property type="entry name" value="CinA-like"/>
    <property type="match status" value="1"/>
</dbReference>
<name>A0AB38A4N4_9ACTN</name>
<feature type="domain" description="CinA C-terminal" evidence="1">
    <location>
        <begin position="14"/>
        <end position="165"/>
    </location>
</feature>
<dbReference type="EMBL" id="FNSH01000001">
    <property type="protein sequence ID" value="SEB42029.1"/>
    <property type="molecule type" value="Genomic_DNA"/>
</dbReference>
<organism evidence="2 3">
    <name type="scientific">Atopobium minutum</name>
    <dbReference type="NCBI Taxonomy" id="1381"/>
    <lineage>
        <taxon>Bacteria</taxon>
        <taxon>Bacillati</taxon>
        <taxon>Actinomycetota</taxon>
        <taxon>Coriobacteriia</taxon>
        <taxon>Coriobacteriales</taxon>
        <taxon>Atopobiaceae</taxon>
        <taxon>Atopobium</taxon>
    </lineage>
</organism>
<evidence type="ECO:0000259" key="1">
    <source>
        <dbReference type="Pfam" id="PF02464"/>
    </source>
</evidence>
<sequence length="169" mass="17558">METPRCVCNQDTYELAAKVVQHACAHNQRLATAESCTGGLVSAALTSVSGSSAVVRGGIVSYAIEVKHEVLGVDAQTLSDVGAVSSECAQQMAQGAARVLKADFAVSVTGIAGPTGAEPNKPVGTVWFGLCTPSVVTSFVKYFDGNRDDVRQQAVLTALQALLDELVRC</sequence>
<dbReference type="AlphaFoldDB" id="A0AB38A4N4"/>
<proteinExistence type="predicted"/>
<dbReference type="InterPro" id="IPR008136">
    <property type="entry name" value="CinA_C"/>
</dbReference>